<accession>D5BR52</accession>
<feature type="binding site" evidence="10">
    <location>
        <position position="202"/>
    </location>
    <ligand>
        <name>Mn(2+)</name>
        <dbReference type="ChEBI" id="CHEBI:29035"/>
    </ligand>
</feature>
<name>D5BR52_PUNMI</name>
<evidence type="ECO:0000313" key="11">
    <source>
        <dbReference type="EMBL" id="ADE40788.1"/>
    </source>
</evidence>
<keyword evidence="1 10" id="KW-0540">Nuclease</keyword>
<evidence type="ECO:0000313" key="12">
    <source>
        <dbReference type="Proteomes" id="UP000007460"/>
    </source>
</evidence>
<dbReference type="InterPro" id="IPR019855">
    <property type="entry name" value="CRISPR-assoc_Cas1_NMENI"/>
</dbReference>
<dbReference type="Proteomes" id="UP000007460">
    <property type="component" value="Chromosome"/>
</dbReference>
<dbReference type="Gene3D" id="3.100.10.20">
    <property type="entry name" value="CRISPR-associated endonuclease Cas1, N-terminal domain"/>
    <property type="match status" value="1"/>
</dbReference>
<keyword evidence="6 10" id="KW-0051">Antiviral defense</keyword>
<evidence type="ECO:0000256" key="2">
    <source>
        <dbReference type="ARBA" id="ARBA00022723"/>
    </source>
</evidence>
<dbReference type="HAMAP" id="MF_01470">
    <property type="entry name" value="Cas1"/>
    <property type="match status" value="1"/>
</dbReference>
<feature type="binding site" evidence="10">
    <location>
        <position position="217"/>
    </location>
    <ligand>
        <name>Mn(2+)</name>
        <dbReference type="ChEBI" id="CHEBI:29035"/>
    </ligand>
</feature>
<evidence type="ECO:0000256" key="7">
    <source>
        <dbReference type="ARBA" id="ARBA00023125"/>
    </source>
</evidence>
<comment type="cofactor">
    <cofactor evidence="10">
        <name>Mg(2+)</name>
        <dbReference type="ChEBI" id="CHEBI:18420"/>
    </cofactor>
    <cofactor evidence="10">
        <name>Mn(2+)</name>
        <dbReference type="ChEBI" id="CHEBI:29035"/>
    </cofactor>
</comment>
<evidence type="ECO:0000256" key="3">
    <source>
        <dbReference type="ARBA" id="ARBA00022759"/>
    </source>
</evidence>
<dbReference type="PANTHER" id="PTHR34353:SF2">
    <property type="entry name" value="CRISPR-ASSOCIATED ENDONUCLEASE CAS1 1"/>
    <property type="match status" value="1"/>
</dbReference>
<dbReference type="NCBIfam" id="TIGR00287">
    <property type="entry name" value="cas1"/>
    <property type="match status" value="1"/>
</dbReference>
<dbReference type="RefSeq" id="WP_013047414.1">
    <property type="nucleotide sequence ID" value="NC_014010.1"/>
</dbReference>
<evidence type="ECO:0000256" key="6">
    <source>
        <dbReference type="ARBA" id="ARBA00023118"/>
    </source>
</evidence>
<dbReference type="GO" id="GO:0004520">
    <property type="term" value="F:DNA endonuclease activity"/>
    <property type="evidence" value="ECO:0007669"/>
    <property type="project" value="InterPro"/>
</dbReference>
<keyword evidence="8 10" id="KW-0464">Manganese</keyword>
<gene>
    <name evidence="10" type="primary">cas1</name>
    <name evidence="11" type="ordered locus">SAR116_2545</name>
</gene>
<comment type="similarity">
    <text evidence="10">Belongs to the CRISPR-associated endonuclease Cas1 family.</text>
</comment>
<dbReference type="EC" id="3.1.-.-" evidence="10"/>
<dbReference type="Pfam" id="PF01867">
    <property type="entry name" value="Cas_Cas1"/>
    <property type="match status" value="1"/>
</dbReference>
<dbReference type="NCBIfam" id="TIGR03639">
    <property type="entry name" value="cas1_NMENI"/>
    <property type="match status" value="1"/>
</dbReference>
<dbReference type="eggNOG" id="COG1518">
    <property type="taxonomic scope" value="Bacteria"/>
</dbReference>
<dbReference type="Gene3D" id="1.20.120.920">
    <property type="entry name" value="CRISPR-associated endonuclease Cas1, C-terminal domain"/>
    <property type="match status" value="1"/>
</dbReference>
<evidence type="ECO:0000256" key="1">
    <source>
        <dbReference type="ARBA" id="ARBA00022722"/>
    </source>
</evidence>
<dbReference type="STRING" id="488538.SAR116_2545"/>
<organism evidence="11 12">
    <name type="scientific">Puniceispirillum marinum (strain IMCC1322)</name>
    <dbReference type="NCBI Taxonomy" id="488538"/>
    <lineage>
        <taxon>Bacteria</taxon>
        <taxon>Pseudomonadati</taxon>
        <taxon>Pseudomonadota</taxon>
        <taxon>Alphaproteobacteria</taxon>
        <taxon>Candidatus Puniceispirillales</taxon>
        <taxon>Candidatus Puniceispirillaceae</taxon>
        <taxon>Candidatus Puniceispirillum</taxon>
    </lineage>
</organism>
<protein>
    <recommendedName>
        <fullName evidence="10">CRISPR-associated endonuclease Cas1</fullName>
        <ecNumber evidence="10">3.1.-.-</ecNumber>
    </recommendedName>
</protein>
<dbReference type="InterPro" id="IPR002729">
    <property type="entry name" value="CRISPR-assoc_Cas1"/>
</dbReference>
<comment type="subunit">
    <text evidence="9 10">Homodimer, forms a heterotetramer with a Cas2 homodimer.</text>
</comment>
<evidence type="ECO:0000256" key="8">
    <source>
        <dbReference type="ARBA" id="ARBA00023211"/>
    </source>
</evidence>
<dbReference type="HOGENOM" id="CLU_055263_1_0_5"/>
<comment type="function">
    <text evidence="10">CRISPR (clustered regularly interspaced short palindromic repeat), is an adaptive immune system that provides protection against mobile genetic elements (viruses, transposable elements and conjugative plasmids). CRISPR clusters contain spacers, sequences complementary to antecedent mobile elements, and target invading nucleic acids. CRISPR clusters are transcribed and processed into CRISPR RNA (crRNA). Acts as a dsDNA endonuclease. Involved in the integration of spacer DNA into the CRISPR cassette.</text>
</comment>
<dbReference type="AlphaFoldDB" id="D5BR52"/>
<dbReference type="GO" id="GO:0051607">
    <property type="term" value="P:defense response to virus"/>
    <property type="evidence" value="ECO:0007669"/>
    <property type="project" value="UniProtKB-UniRule"/>
</dbReference>
<dbReference type="KEGG" id="apb:SAR116_2545"/>
<keyword evidence="2 10" id="KW-0479">Metal-binding</keyword>
<proteinExistence type="inferred from homology"/>
<sequence>MIEISGQPRHISVRRGAIIVSDNETELGQIDLDGVLSVIVTSRGATVTTPMITEAAARNIPIIICNDRFQPVSLSLPLVQHSDQTRRFETQALAKKGIKNRIWQKIIKGKVKNQATLLVLYQSASVERLNRLHTLIKSGDPQNIEAQAAQVYWPALFGRDFRRDRHKGDVNALLNYGYAIIRSAMVSAVLSAGLHPTFGMFHKNKNNPLCLVDDLMEPYRPLVDQLVKRLVERGHSNVTTEVKRCLASIVTSDQAVVGATSPLFQHMSQLSYSLWENLDGQKTTMPMPQLIPELEIEAMVSEC</sequence>
<dbReference type="GO" id="GO:0016787">
    <property type="term" value="F:hydrolase activity"/>
    <property type="evidence" value="ECO:0007669"/>
    <property type="project" value="UniProtKB-KW"/>
</dbReference>
<dbReference type="InterPro" id="IPR050646">
    <property type="entry name" value="Cas1"/>
</dbReference>
<feature type="binding site" evidence="10">
    <location>
        <position position="145"/>
    </location>
    <ligand>
        <name>Mn(2+)</name>
        <dbReference type="ChEBI" id="CHEBI:29035"/>
    </ligand>
</feature>
<evidence type="ECO:0000256" key="5">
    <source>
        <dbReference type="ARBA" id="ARBA00022842"/>
    </source>
</evidence>
<keyword evidence="3 10" id="KW-0255">Endonuclease</keyword>
<keyword evidence="12" id="KW-1185">Reference proteome</keyword>
<dbReference type="GO" id="GO:0003677">
    <property type="term" value="F:DNA binding"/>
    <property type="evidence" value="ECO:0007669"/>
    <property type="project" value="UniProtKB-KW"/>
</dbReference>
<dbReference type="EMBL" id="CP001751">
    <property type="protein sequence ID" value="ADE40788.1"/>
    <property type="molecule type" value="Genomic_DNA"/>
</dbReference>
<dbReference type="InterPro" id="IPR042211">
    <property type="entry name" value="CRISPR-assoc_Cas1_N"/>
</dbReference>
<dbReference type="InterPro" id="IPR042206">
    <property type="entry name" value="CRISPR-assoc_Cas1_C"/>
</dbReference>
<dbReference type="PANTHER" id="PTHR34353">
    <property type="entry name" value="CRISPR-ASSOCIATED ENDONUCLEASE CAS1 1"/>
    <property type="match status" value="1"/>
</dbReference>
<keyword evidence="5 10" id="KW-0460">Magnesium</keyword>
<evidence type="ECO:0000256" key="4">
    <source>
        <dbReference type="ARBA" id="ARBA00022801"/>
    </source>
</evidence>
<evidence type="ECO:0000256" key="10">
    <source>
        <dbReference type="HAMAP-Rule" id="MF_01470"/>
    </source>
</evidence>
<dbReference type="GO" id="GO:0043571">
    <property type="term" value="P:maintenance of CRISPR repeat elements"/>
    <property type="evidence" value="ECO:0007669"/>
    <property type="project" value="UniProtKB-UniRule"/>
</dbReference>
<reference evidence="11 12" key="1">
    <citation type="journal article" date="2010" name="J. Bacteriol.">
        <title>Complete genome sequence of "Candidatus Puniceispirillum marinum" IMCC1322, a representative of the SAR116 clade in the Alphaproteobacteria.</title>
        <authorList>
            <person name="Oh H.M."/>
            <person name="Kwon K.K."/>
            <person name="Kang I."/>
            <person name="Kang S.G."/>
            <person name="Lee J.H."/>
            <person name="Kim S.J."/>
            <person name="Cho J.C."/>
        </authorList>
    </citation>
    <scope>NUCLEOTIDE SEQUENCE [LARGE SCALE GENOMIC DNA]</scope>
    <source>
        <strain evidence="11 12">IMCC1322</strain>
    </source>
</reference>
<dbReference type="GO" id="GO:0046872">
    <property type="term" value="F:metal ion binding"/>
    <property type="evidence" value="ECO:0007669"/>
    <property type="project" value="UniProtKB-UniRule"/>
</dbReference>
<keyword evidence="4 10" id="KW-0378">Hydrolase</keyword>
<keyword evidence="7 10" id="KW-0238">DNA-binding</keyword>
<evidence type="ECO:0000256" key="9">
    <source>
        <dbReference type="ARBA" id="ARBA00038592"/>
    </source>
</evidence>